<protein>
    <submittedName>
        <fullName evidence="1">Uncharacterized protein</fullName>
    </submittedName>
</protein>
<dbReference type="Proteomes" id="UP000805193">
    <property type="component" value="Unassembled WGS sequence"/>
</dbReference>
<evidence type="ECO:0000313" key="2">
    <source>
        <dbReference type="Proteomes" id="UP000805193"/>
    </source>
</evidence>
<accession>A0AC60PG69</accession>
<proteinExistence type="predicted"/>
<gene>
    <name evidence="1" type="ORF">HPB47_004486</name>
</gene>
<name>A0AC60PG69_IXOPE</name>
<sequence length="248" mass="26588">MYFLDMRWLKAFDAQLSCKRGSSAEAVSSRRPAPSKVPVATQVSFLDHGKPLQSSTPRLKLTLPVHSISAAADAPSGTKDLGTTVAIEVTPSSRPPGPAPQATERVSRSSSLGRTSPSRKQHVSRATDDTDGTVGQPSTSTAAPSGQCRDRGLSPQSLDNTKASCRPAKKSPEAEKNASAGNLSVPEPDSEDMECQTVTCENRRRERGDICNLCDKEKGEEEEAKVKEKKKKTTTRRTVRADVSGRAP</sequence>
<comment type="caution">
    <text evidence="1">The sequence shown here is derived from an EMBL/GenBank/DDBJ whole genome shotgun (WGS) entry which is preliminary data.</text>
</comment>
<reference evidence="1 2" key="1">
    <citation type="journal article" date="2020" name="Cell">
        <title>Large-Scale Comparative Analyses of Tick Genomes Elucidate Their Genetic Diversity and Vector Capacities.</title>
        <authorList>
            <consortium name="Tick Genome and Microbiome Consortium (TIGMIC)"/>
            <person name="Jia N."/>
            <person name="Wang J."/>
            <person name="Shi W."/>
            <person name="Du L."/>
            <person name="Sun Y."/>
            <person name="Zhan W."/>
            <person name="Jiang J.F."/>
            <person name="Wang Q."/>
            <person name="Zhang B."/>
            <person name="Ji P."/>
            <person name="Bell-Sakyi L."/>
            <person name="Cui X.M."/>
            <person name="Yuan T.T."/>
            <person name="Jiang B.G."/>
            <person name="Yang W.F."/>
            <person name="Lam T.T."/>
            <person name="Chang Q.C."/>
            <person name="Ding S.J."/>
            <person name="Wang X.J."/>
            <person name="Zhu J.G."/>
            <person name="Ruan X.D."/>
            <person name="Zhao L."/>
            <person name="Wei J.T."/>
            <person name="Ye R.Z."/>
            <person name="Que T.C."/>
            <person name="Du C.H."/>
            <person name="Zhou Y.H."/>
            <person name="Cheng J.X."/>
            <person name="Dai P.F."/>
            <person name="Guo W.B."/>
            <person name="Han X.H."/>
            <person name="Huang E.J."/>
            <person name="Li L.F."/>
            <person name="Wei W."/>
            <person name="Gao Y.C."/>
            <person name="Liu J.Z."/>
            <person name="Shao H.Z."/>
            <person name="Wang X."/>
            <person name="Wang C.C."/>
            <person name="Yang T.C."/>
            <person name="Huo Q.B."/>
            <person name="Li W."/>
            <person name="Chen H.Y."/>
            <person name="Chen S.E."/>
            <person name="Zhou L.G."/>
            <person name="Ni X.B."/>
            <person name="Tian J.H."/>
            <person name="Sheng Y."/>
            <person name="Liu T."/>
            <person name="Pan Y.S."/>
            <person name="Xia L.Y."/>
            <person name="Li J."/>
            <person name="Zhao F."/>
            <person name="Cao W.C."/>
        </authorList>
    </citation>
    <scope>NUCLEOTIDE SEQUENCE [LARGE SCALE GENOMIC DNA]</scope>
    <source>
        <strain evidence="1">Iper-2018</strain>
    </source>
</reference>
<dbReference type="EMBL" id="JABSTQ010010686">
    <property type="protein sequence ID" value="KAG0418934.1"/>
    <property type="molecule type" value="Genomic_DNA"/>
</dbReference>
<keyword evidence="2" id="KW-1185">Reference proteome</keyword>
<evidence type="ECO:0000313" key="1">
    <source>
        <dbReference type="EMBL" id="KAG0418934.1"/>
    </source>
</evidence>
<organism evidence="1 2">
    <name type="scientific">Ixodes persulcatus</name>
    <name type="common">Taiga tick</name>
    <dbReference type="NCBI Taxonomy" id="34615"/>
    <lineage>
        <taxon>Eukaryota</taxon>
        <taxon>Metazoa</taxon>
        <taxon>Ecdysozoa</taxon>
        <taxon>Arthropoda</taxon>
        <taxon>Chelicerata</taxon>
        <taxon>Arachnida</taxon>
        <taxon>Acari</taxon>
        <taxon>Parasitiformes</taxon>
        <taxon>Ixodida</taxon>
        <taxon>Ixodoidea</taxon>
        <taxon>Ixodidae</taxon>
        <taxon>Ixodinae</taxon>
        <taxon>Ixodes</taxon>
    </lineage>
</organism>